<keyword evidence="7 11" id="KW-0229">DNA integration</keyword>
<feature type="active site" evidence="11">
    <location>
        <position position="382"/>
    </location>
</feature>
<comment type="similarity">
    <text evidence="2 11">Belongs to the 'phage' integrase family. XerD subfamily.</text>
</comment>
<sequence>MRNSCRRCRPLPPNRRGWRHNSRKGSGALPLSVCWLCSATGRWPRCRRRTSAFRSRCCAGSISARRRRRSPSRRRWQRTCERVVVSAPGGRRGRPPSPPVFVPKGEDAALLDAFLEMMAAERGAAANTLASYRRDLLDFALFLDGRGRGLARAGAEDIEAYFAHAQALALKPSTAARRLSALRQLHRFALADGLRADDPTSRIASPRQGRRLPKYLSETEVEALLRLAAETLGQAAGPSGQKRRMRFLALLEILYATGLRVSELVGLPMAALTHDPRFVLVRGKGGRERMVPLSDPARAAIARWLKLRPAGLLPKQARFLFPAGTATGHMTRQHFAQGLKALALEAGLDPDRVSPHVLRHAFASHLLAHGADLRVVQTLLGHADISTTEIYTHILDEKMRSLVNRHHPMARLPRRTS</sequence>
<name>A0A317DXP8_9PROT</name>
<keyword evidence="10 11" id="KW-0131">Cell cycle</keyword>
<evidence type="ECO:0000256" key="7">
    <source>
        <dbReference type="ARBA" id="ARBA00022908"/>
    </source>
</evidence>
<dbReference type="GO" id="GO:0009037">
    <property type="term" value="F:tyrosine-based site-specific recombinase activity"/>
    <property type="evidence" value="ECO:0007669"/>
    <property type="project" value="UniProtKB-UniRule"/>
</dbReference>
<dbReference type="InterPro" id="IPR011932">
    <property type="entry name" value="Recomb_XerD"/>
</dbReference>
<keyword evidence="9 11" id="KW-0233">DNA recombination</keyword>
<dbReference type="GO" id="GO:0006313">
    <property type="term" value="P:DNA transposition"/>
    <property type="evidence" value="ECO:0007669"/>
    <property type="project" value="UniProtKB-UniRule"/>
</dbReference>
<dbReference type="Pfam" id="PF02899">
    <property type="entry name" value="Phage_int_SAM_1"/>
    <property type="match status" value="1"/>
</dbReference>
<feature type="domain" description="Tyr recombinase" evidence="12">
    <location>
        <begin position="211"/>
        <end position="404"/>
    </location>
</feature>
<dbReference type="InterPro" id="IPR011010">
    <property type="entry name" value="DNA_brk_join_enz"/>
</dbReference>
<dbReference type="HAMAP" id="MF_01808">
    <property type="entry name" value="Recomb_XerC_XerD"/>
    <property type="match status" value="1"/>
</dbReference>
<evidence type="ECO:0000256" key="2">
    <source>
        <dbReference type="ARBA" id="ARBA00010450"/>
    </source>
</evidence>
<dbReference type="AlphaFoldDB" id="A0A317DXP8"/>
<proteinExistence type="inferred from homology"/>
<dbReference type="PANTHER" id="PTHR30349:SF90">
    <property type="entry name" value="TYROSINE RECOMBINASE XERD"/>
    <property type="match status" value="1"/>
</dbReference>
<comment type="caution">
    <text evidence="14">The sequence shown here is derived from an EMBL/GenBank/DDBJ whole genome shotgun (WGS) entry which is preliminary data.</text>
</comment>
<dbReference type="InterPro" id="IPR044068">
    <property type="entry name" value="CB"/>
</dbReference>
<dbReference type="PROSITE" id="PS51900">
    <property type="entry name" value="CB"/>
    <property type="match status" value="1"/>
</dbReference>
<organism evidence="14 15">
    <name type="scientific">Zavarzinia aquatilis</name>
    <dbReference type="NCBI Taxonomy" id="2211142"/>
    <lineage>
        <taxon>Bacteria</taxon>
        <taxon>Pseudomonadati</taxon>
        <taxon>Pseudomonadota</taxon>
        <taxon>Alphaproteobacteria</taxon>
        <taxon>Rhodospirillales</taxon>
        <taxon>Zavarziniaceae</taxon>
        <taxon>Zavarzinia</taxon>
    </lineage>
</organism>
<dbReference type="Gene3D" id="1.10.150.130">
    <property type="match status" value="1"/>
</dbReference>
<evidence type="ECO:0000256" key="10">
    <source>
        <dbReference type="ARBA" id="ARBA00023306"/>
    </source>
</evidence>
<dbReference type="InterPro" id="IPR002104">
    <property type="entry name" value="Integrase_catalytic"/>
</dbReference>
<dbReference type="InterPro" id="IPR023009">
    <property type="entry name" value="Tyrosine_recombinase_XerC/XerD"/>
</dbReference>
<keyword evidence="8 11" id="KW-0238">DNA-binding</keyword>
<dbReference type="InterPro" id="IPR010998">
    <property type="entry name" value="Integrase_recombinase_N"/>
</dbReference>
<evidence type="ECO:0000256" key="4">
    <source>
        <dbReference type="ARBA" id="ARBA00022490"/>
    </source>
</evidence>
<dbReference type="GO" id="GO:0003677">
    <property type="term" value="F:DNA binding"/>
    <property type="evidence" value="ECO:0007669"/>
    <property type="project" value="UniProtKB-UniRule"/>
</dbReference>
<evidence type="ECO:0000256" key="6">
    <source>
        <dbReference type="ARBA" id="ARBA00022829"/>
    </source>
</evidence>
<gene>
    <name evidence="11" type="primary">xerD</name>
    <name evidence="14" type="ORF">DKG74_18550</name>
</gene>
<keyword evidence="15" id="KW-1185">Reference proteome</keyword>
<evidence type="ECO:0000256" key="1">
    <source>
        <dbReference type="ARBA" id="ARBA00004496"/>
    </source>
</evidence>
<dbReference type="GO" id="GO:0007059">
    <property type="term" value="P:chromosome segregation"/>
    <property type="evidence" value="ECO:0007669"/>
    <property type="project" value="UniProtKB-UniRule"/>
</dbReference>
<dbReference type="GO" id="GO:0051301">
    <property type="term" value="P:cell division"/>
    <property type="evidence" value="ECO:0007669"/>
    <property type="project" value="UniProtKB-KW"/>
</dbReference>
<evidence type="ECO:0000259" key="13">
    <source>
        <dbReference type="PROSITE" id="PS51900"/>
    </source>
</evidence>
<feature type="domain" description="Core-binding (CB)" evidence="13">
    <location>
        <begin position="105"/>
        <end position="190"/>
    </location>
</feature>
<comment type="subunit">
    <text evidence="11">Forms a cyclic heterotetrameric complex composed of two molecules of XerC and two molecules of XerD.</text>
</comment>
<feature type="active site" evidence="11">
    <location>
        <position position="284"/>
    </location>
</feature>
<accession>A0A317DXP8</accession>
<dbReference type="OrthoDB" id="9801717at2"/>
<dbReference type="InterPro" id="IPR013762">
    <property type="entry name" value="Integrase-like_cat_sf"/>
</dbReference>
<evidence type="ECO:0000256" key="11">
    <source>
        <dbReference type="HAMAP-Rule" id="MF_01807"/>
    </source>
</evidence>
<feature type="active site" evidence="11">
    <location>
        <position position="359"/>
    </location>
</feature>
<protein>
    <recommendedName>
        <fullName evidence="3 11">Tyrosine recombinase XerD</fullName>
    </recommendedName>
</protein>
<reference evidence="14 15" key="1">
    <citation type="submission" date="2018-05" db="EMBL/GenBank/DDBJ databases">
        <title>Zavarzinia sp. HR-AS.</title>
        <authorList>
            <person name="Lee Y."/>
            <person name="Jeon C.O."/>
        </authorList>
    </citation>
    <scope>NUCLEOTIDE SEQUENCE [LARGE SCALE GENOMIC DNA]</scope>
    <source>
        <strain evidence="14 15">HR-AS</strain>
    </source>
</reference>
<dbReference type="Proteomes" id="UP000245461">
    <property type="component" value="Unassembled WGS sequence"/>
</dbReference>
<dbReference type="SUPFAM" id="SSF56349">
    <property type="entry name" value="DNA breaking-rejoining enzymes"/>
    <property type="match status" value="1"/>
</dbReference>
<feature type="active site" evidence="11">
    <location>
        <position position="260"/>
    </location>
</feature>
<dbReference type="InterPro" id="IPR050090">
    <property type="entry name" value="Tyrosine_recombinase_XerCD"/>
</dbReference>
<evidence type="ECO:0000256" key="5">
    <source>
        <dbReference type="ARBA" id="ARBA00022618"/>
    </source>
</evidence>
<feature type="active site" description="O-(3'-phospho-DNA)-tyrosine intermediate" evidence="11">
    <location>
        <position position="391"/>
    </location>
</feature>
<dbReference type="HAMAP" id="MF_01807">
    <property type="entry name" value="Recomb_XerD"/>
    <property type="match status" value="1"/>
</dbReference>
<feature type="active site" evidence="11">
    <location>
        <position position="356"/>
    </location>
</feature>
<evidence type="ECO:0000256" key="8">
    <source>
        <dbReference type="ARBA" id="ARBA00023125"/>
    </source>
</evidence>
<dbReference type="Gene3D" id="1.10.443.10">
    <property type="entry name" value="Intergrase catalytic core"/>
    <property type="match status" value="1"/>
</dbReference>
<evidence type="ECO:0000313" key="15">
    <source>
        <dbReference type="Proteomes" id="UP000245461"/>
    </source>
</evidence>
<dbReference type="InterPro" id="IPR004107">
    <property type="entry name" value="Integrase_SAM-like_N"/>
</dbReference>
<dbReference type="Pfam" id="PF00589">
    <property type="entry name" value="Phage_integrase"/>
    <property type="match status" value="1"/>
</dbReference>
<dbReference type="NCBIfam" id="NF001399">
    <property type="entry name" value="PRK00283.1"/>
    <property type="match status" value="1"/>
</dbReference>
<evidence type="ECO:0000313" key="14">
    <source>
        <dbReference type="EMBL" id="PWR18626.1"/>
    </source>
</evidence>
<keyword evidence="4 11" id="KW-0963">Cytoplasm</keyword>
<dbReference type="EMBL" id="QGLE01000013">
    <property type="protein sequence ID" value="PWR18626.1"/>
    <property type="molecule type" value="Genomic_DNA"/>
</dbReference>
<evidence type="ECO:0000256" key="3">
    <source>
        <dbReference type="ARBA" id="ARBA00015810"/>
    </source>
</evidence>
<keyword evidence="5 11" id="KW-0132">Cell division</keyword>
<evidence type="ECO:0000259" key="12">
    <source>
        <dbReference type="PROSITE" id="PS51898"/>
    </source>
</evidence>
<comment type="function">
    <text evidence="11">Site-specific tyrosine recombinase, which acts by catalyzing the cutting and rejoining of the recombining DNA molecules. The XerC-XerD complex is essential to convert dimers of the bacterial chromosome into monomers to permit their segregation at cell division. It also contributes to the segregational stability of plasmids.</text>
</comment>
<keyword evidence="6 11" id="KW-0159">Chromosome partition</keyword>
<dbReference type="PANTHER" id="PTHR30349">
    <property type="entry name" value="PHAGE INTEGRASE-RELATED"/>
    <property type="match status" value="1"/>
</dbReference>
<dbReference type="GO" id="GO:0005737">
    <property type="term" value="C:cytoplasm"/>
    <property type="evidence" value="ECO:0007669"/>
    <property type="project" value="UniProtKB-SubCell"/>
</dbReference>
<evidence type="ECO:0000256" key="9">
    <source>
        <dbReference type="ARBA" id="ARBA00023172"/>
    </source>
</evidence>
<comment type="subcellular location">
    <subcellularLocation>
        <location evidence="1 11">Cytoplasm</location>
    </subcellularLocation>
</comment>
<dbReference type="PROSITE" id="PS51898">
    <property type="entry name" value="TYR_RECOMBINASE"/>
    <property type="match status" value="1"/>
</dbReference>